<dbReference type="SMART" id="SM00387">
    <property type="entry name" value="HATPase_c"/>
    <property type="match status" value="1"/>
</dbReference>
<dbReference type="Pfam" id="PF00512">
    <property type="entry name" value="HisKA"/>
    <property type="match status" value="1"/>
</dbReference>
<dbReference type="Proteomes" id="UP001464891">
    <property type="component" value="Unassembled WGS sequence"/>
</dbReference>
<reference evidence="11 12" key="1">
    <citation type="submission" date="2022-04" db="EMBL/GenBank/DDBJ databases">
        <title>Positive selection, recombination, and allopatry shape intraspecific diversity of widespread and dominant cyanobacteria.</title>
        <authorList>
            <person name="Wei J."/>
            <person name="Shu W."/>
            <person name="Hu C."/>
        </authorList>
    </citation>
    <scope>NUCLEOTIDE SEQUENCE [LARGE SCALE GENOMIC DNA]</scope>
    <source>
        <strain evidence="11 12">GB2-A4</strain>
    </source>
</reference>
<dbReference type="PROSITE" id="PS50109">
    <property type="entry name" value="HIS_KIN"/>
    <property type="match status" value="1"/>
</dbReference>
<keyword evidence="5" id="KW-0418">Kinase</keyword>
<keyword evidence="4" id="KW-0808">Transferase</keyword>
<evidence type="ECO:0000313" key="12">
    <source>
        <dbReference type="Proteomes" id="UP001464891"/>
    </source>
</evidence>
<organism evidence="11 12">
    <name type="scientific">Trichocoleus desertorum GB2-A4</name>
    <dbReference type="NCBI Taxonomy" id="2933944"/>
    <lineage>
        <taxon>Bacteria</taxon>
        <taxon>Bacillati</taxon>
        <taxon>Cyanobacteriota</taxon>
        <taxon>Cyanophyceae</taxon>
        <taxon>Leptolyngbyales</taxon>
        <taxon>Trichocoleusaceae</taxon>
        <taxon>Trichocoleus</taxon>
    </lineage>
</organism>
<dbReference type="Gene3D" id="3.30.565.10">
    <property type="entry name" value="Histidine kinase-like ATPase, C-terminal domain"/>
    <property type="match status" value="1"/>
</dbReference>
<keyword evidence="6" id="KW-0902">Two-component regulatory system</keyword>
<dbReference type="PANTHER" id="PTHR43047:SF63">
    <property type="entry name" value="HISTIDINE KINASE"/>
    <property type="match status" value="1"/>
</dbReference>
<comment type="caution">
    <text evidence="11">The sequence shown here is derived from an EMBL/GenBank/DDBJ whole genome shotgun (WGS) entry which is preliminary data.</text>
</comment>
<dbReference type="SMART" id="SM00448">
    <property type="entry name" value="REC"/>
    <property type="match status" value="1"/>
</dbReference>
<comment type="catalytic activity">
    <reaction evidence="1">
        <text>ATP + protein L-histidine = ADP + protein N-phospho-L-histidine.</text>
        <dbReference type="EC" id="2.7.13.3"/>
    </reaction>
</comment>
<dbReference type="RefSeq" id="WP_348252480.1">
    <property type="nucleotide sequence ID" value="NZ_JAMPKM010000016.1"/>
</dbReference>
<evidence type="ECO:0000259" key="9">
    <source>
        <dbReference type="PROSITE" id="PS50109"/>
    </source>
</evidence>
<evidence type="ECO:0000256" key="8">
    <source>
        <dbReference type="SAM" id="MobiDB-lite"/>
    </source>
</evidence>
<dbReference type="EC" id="2.7.13.3" evidence="2"/>
<feature type="region of interest" description="Disordered" evidence="8">
    <location>
        <begin position="1"/>
        <end position="23"/>
    </location>
</feature>
<dbReference type="InterPro" id="IPR036890">
    <property type="entry name" value="HATPase_C_sf"/>
</dbReference>
<dbReference type="InterPro" id="IPR005467">
    <property type="entry name" value="His_kinase_dom"/>
</dbReference>
<evidence type="ECO:0000313" key="11">
    <source>
        <dbReference type="EMBL" id="MEP0819747.1"/>
    </source>
</evidence>
<feature type="domain" description="Histidine kinase" evidence="9">
    <location>
        <begin position="530"/>
        <end position="756"/>
    </location>
</feature>
<evidence type="ECO:0000256" key="4">
    <source>
        <dbReference type="ARBA" id="ARBA00022679"/>
    </source>
</evidence>
<dbReference type="SMART" id="SM00388">
    <property type="entry name" value="HisKA"/>
    <property type="match status" value="1"/>
</dbReference>
<dbReference type="Gene3D" id="1.10.287.130">
    <property type="match status" value="1"/>
</dbReference>
<evidence type="ECO:0000256" key="2">
    <source>
        <dbReference type="ARBA" id="ARBA00012438"/>
    </source>
</evidence>
<dbReference type="CDD" id="cd00156">
    <property type="entry name" value="REC"/>
    <property type="match status" value="1"/>
</dbReference>
<feature type="domain" description="Response regulatory" evidence="10">
    <location>
        <begin position="25"/>
        <end position="141"/>
    </location>
</feature>
<dbReference type="InterPro" id="IPR004358">
    <property type="entry name" value="Sig_transdc_His_kin-like_C"/>
</dbReference>
<dbReference type="SUPFAM" id="SSF55781">
    <property type="entry name" value="GAF domain-like"/>
    <property type="match status" value="2"/>
</dbReference>
<accession>A0ABV0JD87</accession>
<evidence type="ECO:0000256" key="1">
    <source>
        <dbReference type="ARBA" id="ARBA00000085"/>
    </source>
</evidence>
<dbReference type="CDD" id="cd00082">
    <property type="entry name" value="HisKA"/>
    <property type="match status" value="1"/>
</dbReference>
<evidence type="ECO:0000256" key="7">
    <source>
        <dbReference type="PROSITE-ProRule" id="PRU00169"/>
    </source>
</evidence>
<dbReference type="Pfam" id="PF00072">
    <property type="entry name" value="Response_reg"/>
    <property type="match status" value="1"/>
</dbReference>
<keyword evidence="12" id="KW-1185">Reference proteome</keyword>
<feature type="modified residue" description="4-aspartylphosphate" evidence="7">
    <location>
        <position position="76"/>
    </location>
</feature>
<dbReference type="EMBL" id="JAMPKM010000016">
    <property type="protein sequence ID" value="MEP0819747.1"/>
    <property type="molecule type" value="Genomic_DNA"/>
</dbReference>
<evidence type="ECO:0000256" key="3">
    <source>
        <dbReference type="ARBA" id="ARBA00022553"/>
    </source>
</evidence>
<dbReference type="Gene3D" id="3.40.50.2300">
    <property type="match status" value="1"/>
</dbReference>
<dbReference type="InterPro" id="IPR001789">
    <property type="entry name" value="Sig_transdc_resp-reg_receiver"/>
</dbReference>
<name>A0ABV0JD87_9CYAN</name>
<dbReference type="PRINTS" id="PR00344">
    <property type="entry name" value="BCTRLSENSOR"/>
</dbReference>
<proteinExistence type="predicted"/>
<protein>
    <recommendedName>
        <fullName evidence="2">histidine kinase</fullName>
        <ecNumber evidence="2">2.7.13.3</ecNumber>
    </recommendedName>
</protein>
<dbReference type="InterPro" id="IPR036097">
    <property type="entry name" value="HisK_dim/P_sf"/>
</dbReference>
<dbReference type="PROSITE" id="PS50110">
    <property type="entry name" value="RESPONSE_REGULATORY"/>
    <property type="match status" value="1"/>
</dbReference>
<dbReference type="Pfam" id="PF02518">
    <property type="entry name" value="HATPase_c"/>
    <property type="match status" value="1"/>
</dbReference>
<evidence type="ECO:0000256" key="6">
    <source>
        <dbReference type="ARBA" id="ARBA00023012"/>
    </source>
</evidence>
<evidence type="ECO:0000259" key="10">
    <source>
        <dbReference type="PROSITE" id="PS50110"/>
    </source>
</evidence>
<keyword evidence="3 7" id="KW-0597">Phosphoprotein</keyword>
<dbReference type="SUPFAM" id="SSF52172">
    <property type="entry name" value="CheY-like"/>
    <property type="match status" value="1"/>
</dbReference>
<dbReference type="InterPro" id="IPR011006">
    <property type="entry name" value="CheY-like_superfamily"/>
</dbReference>
<dbReference type="Pfam" id="PF01590">
    <property type="entry name" value="GAF"/>
    <property type="match status" value="2"/>
</dbReference>
<gene>
    <name evidence="11" type="ORF">NC998_21845</name>
</gene>
<evidence type="ECO:0000256" key="5">
    <source>
        <dbReference type="ARBA" id="ARBA00022777"/>
    </source>
</evidence>
<dbReference type="InterPro" id="IPR003661">
    <property type="entry name" value="HisK_dim/P_dom"/>
</dbReference>
<dbReference type="SUPFAM" id="SSF47384">
    <property type="entry name" value="Homodimeric domain of signal transducing histidine kinase"/>
    <property type="match status" value="1"/>
</dbReference>
<dbReference type="InterPro" id="IPR029016">
    <property type="entry name" value="GAF-like_dom_sf"/>
</dbReference>
<dbReference type="SMART" id="SM00065">
    <property type="entry name" value="GAF"/>
    <property type="match status" value="2"/>
</dbReference>
<dbReference type="InterPro" id="IPR003018">
    <property type="entry name" value="GAF"/>
</dbReference>
<dbReference type="SUPFAM" id="SSF55874">
    <property type="entry name" value="ATPase domain of HSP90 chaperone/DNA topoisomerase II/histidine kinase"/>
    <property type="match status" value="1"/>
</dbReference>
<dbReference type="InterPro" id="IPR003594">
    <property type="entry name" value="HATPase_dom"/>
</dbReference>
<dbReference type="PANTHER" id="PTHR43047">
    <property type="entry name" value="TWO-COMPONENT HISTIDINE PROTEIN KINASE"/>
    <property type="match status" value="1"/>
</dbReference>
<sequence length="774" mass="86589">MLDCAQAMPQTDSPQPDSPQPSPLCLLIMEDERADLQLIVRTLKSAGIIFTYEAADTIEVCQQLLNTQPFDALLSDYRMPGFTAYQVLPIWQQVQPEIPFILVTGSLGEEAAVACIKSGMTDYVLKERLFRLPTVLMRSLQEFALRRQQQAAMAQIQQQAQQEAMINRIVQAMRGTLVLEEVLQTTADQLHTALKADRCVIVQPKADGAMTAQYVSAATVHRAEILGYTCPISTSYRESIDQGQTLQVDCMGQISRPEPRTLAQQFGIQSLLMMPLLYQEECLGAISLHQCDRERSWTVNEVSLVRAVADQCAIAIHQAQLFQQIQQQAQREQLLNQISRDLNSSLDPNYILQEIVECTGECFGVDRVTIFALDPKYVHVLNEWRAHEQIVSMLDFKAPLSTWADRLDPNSDVFWGRVLHAPRFADTVEPSTYRDQVEPSQTLSVLRVPIFIRDQLFGGLVLQTTTCYRTFTDDEIRLVERIANQAAIALYNAQSYENLEQLVQVRTQELKEEKIISEAANHAKSEFLATMSHELRTPLTGILGFSNLLIKQIFGPLNEKQQQYVMGITSCGEHLLELINDLLDLSKIEAGKEELALETMVVEDVCQACLSLIRERAYNRQLQLILAIAPDVSTCVADHRRLKQILFNLLSNAVKFTEVGSITLQVQKQLMPTAAGDRVMLQFSVIDTGIGISAADQALLFQPFQQLDAGLDRKYEGTGLGLALSRKLAQLHDGDLTLQSEVGKGSCFTLCLPEKLPQALASGPEMESGNKSWQ</sequence>
<dbReference type="CDD" id="cd16922">
    <property type="entry name" value="HATPase_EvgS-ArcB-TorS-like"/>
    <property type="match status" value="1"/>
</dbReference>
<dbReference type="Gene3D" id="3.30.450.40">
    <property type="match status" value="2"/>
</dbReference>